<dbReference type="PANTHER" id="PTHR42470">
    <property type="entry name" value="VAST DOMAIN-CONTAINING PROTEIN"/>
    <property type="match status" value="1"/>
</dbReference>
<evidence type="ECO:0000313" key="3">
    <source>
        <dbReference type="EMBL" id="KAF2119824.1"/>
    </source>
</evidence>
<organism evidence="3 4">
    <name type="scientific">Lophiotrema nucula</name>
    <dbReference type="NCBI Taxonomy" id="690887"/>
    <lineage>
        <taxon>Eukaryota</taxon>
        <taxon>Fungi</taxon>
        <taxon>Dikarya</taxon>
        <taxon>Ascomycota</taxon>
        <taxon>Pezizomycotina</taxon>
        <taxon>Dothideomycetes</taxon>
        <taxon>Pleosporomycetidae</taxon>
        <taxon>Pleosporales</taxon>
        <taxon>Lophiotremataceae</taxon>
        <taxon>Lophiotrema</taxon>
    </lineage>
</organism>
<feature type="domain" description="DUF7924" evidence="2">
    <location>
        <begin position="223"/>
        <end position="393"/>
    </location>
</feature>
<dbReference type="InterPro" id="IPR057684">
    <property type="entry name" value="DUF7924"/>
</dbReference>
<proteinExistence type="predicted"/>
<gene>
    <name evidence="3" type="ORF">BDV96DRAFT_312060</name>
</gene>
<dbReference type="EMBL" id="ML977314">
    <property type="protein sequence ID" value="KAF2119824.1"/>
    <property type="molecule type" value="Genomic_DNA"/>
</dbReference>
<dbReference type="Proteomes" id="UP000799770">
    <property type="component" value="Unassembled WGS sequence"/>
</dbReference>
<sequence>MSLVFRNTTTTPPMNRRRARDQEETLEDEPGPSKRQILSSPSSSPQDINTPLLSERSSPTPIPSLACDQDDHLQDNTLSVVSSACTELHTPSSSGASSPSSSLREGDLEDLEDNALQFDNAMSPEEIRDILKQYNVFYDKKKPIPQPLQMFIDNLGLPRNETSPNARAIAGLSYEARQEGEMTMRTMMTDPLLGVADPEGPLKYVARAQELNLKPKFNPESKVKKAVATSFPQAKPDTAFGFRNSNKAAYGAELAFTKDEEMFLDRNKLMDDSYFPFFTAQWKSELRSQTHAQALPQGARDGAVIITHLRSFFKNNVDHMGGLVSTSHFSCTLDGRSLIVWVHWFDVALDEFSMEEVASYWLGKESDMVDFRRFYRNFLDYVVGTRLAHIKGVIAKSLGELDPPDSKRRRQG</sequence>
<accession>A0A6A5ZLE1</accession>
<feature type="region of interest" description="Disordered" evidence="1">
    <location>
        <begin position="1"/>
        <end position="70"/>
    </location>
</feature>
<evidence type="ECO:0000313" key="4">
    <source>
        <dbReference type="Proteomes" id="UP000799770"/>
    </source>
</evidence>
<dbReference type="Pfam" id="PF25545">
    <property type="entry name" value="DUF7924"/>
    <property type="match status" value="1"/>
</dbReference>
<keyword evidence="4" id="KW-1185">Reference proteome</keyword>
<dbReference type="AlphaFoldDB" id="A0A6A5ZLE1"/>
<feature type="compositionally biased region" description="Low complexity" evidence="1">
    <location>
        <begin position="91"/>
        <end position="102"/>
    </location>
</feature>
<feature type="compositionally biased region" description="Polar residues" evidence="1">
    <location>
        <begin position="36"/>
        <end position="59"/>
    </location>
</feature>
<feature type="region of interest" description="Disordered" evidence="1">
    <location>
        <begin position="88"/>
        <end position="107"/>
    </location>
</feature>
<dbReference type="PANTHER" id="PTHR42470:SF1">
    <property type="entry name" value="VAST DOMAIN-CONTAINING PROTEIN"/>
    <property type="match status" value="1"/>
</dbReference>
<protein>
    <recommendedName>
        <fullName evidence="2">DUF7924 domain-containing protein</fullName>
    </recommendedName>
</protein>
<evidence type="ECO:0000256" key="1">
    <source>
        <dbReference type="SAM" id="MobiDB-lite"/>
    </source>
</evidence>
<evidence type="ECO:0000259" key="2">
    <source>
        <dbReference type="Pfam" id="PF25545"/>
    </source>
</evidence>
<dbReference type="OrthoDB" id="5426775at2759"/>
<reference evidence="3" key="1">
    <citation type="journal article" date="2020" name="Stud. Mycol.">
        <title>101 Dothideomycetes genomes: a test case for predicting lifestyles and emergence of pathogens.</title>
        <authorList>
            <person name="Haridas S."/>
            <person name="Albert R."/>
            <person name="Binder M."/>
            <person name="Bloem J."/>
            <person name="Labutti K."/>
            <person name="Salamov A."/>
            <person name="Andreopoulos B."/>
            <person name="Baker S."/>
            <person name="Barry K."/>
            <person name="Bills G."/>
            <person name="Bluhm B."/>
            <person name="Cannon C."/>
            <person name="Castanera R."/>
            <person name="Culley D."/>
            <person name="Daum C."/>
            <person name="Ezra D."/>
            <person name="Gonzalez J."/>
            <person name="Henrissat B."/>
            <person name="Kuo A."/>
            <person name="Liang C."/>
            <person name="Lipzen A."/>
            <person name="Lutzoni F."/>
            <person name="Magnuson J."/>
            <person name="Mondo S."/>
            <person name="Nolan M."/>
            <person name="Ohm R."/>
            <person name="Pangilinan J."/>
            <person name="Park H.-J."/>
            <person name="Ramirez L."/>
            <person name="Alfaro M."/>
            <person name="Sun H."/>
            <person name="Tritt A."/>
            <person name="Yoshinaga Y."/>
            <person name="Zwiers L.-H."/>
            <person name="Turgeon B."/>
            <person name="Goodwin S."/>
            <person name="Spatafora J."/>
            <person name="Crous P."/>
            <person name="Grigoriev I."/>
        </authorList>
    </citation>
    <scope>NUCLEOTIDE SEQUENCE</scope>
    <source>
        <strain evidence="3">CBS 627.86</strain>
    </source>
</reference>
<feature type="compositionally biased region" description="Low complexity" evidence="1">
    <location>
        <begin position="1"/>
        <end position="14"/>
    </location>
</feature>
<name>A0A6A5ZLE1_9PLEO</name>